<comment type="caution">
    <text evidence="2">The sequence shown here is derived from an EMBL/GenBank/DDBJ whole genome shotgun (WGS) entry which is preliminary data.</text>
</comment>
<feature type="compositionally biased region" description="Basic residues" evidence="1">
    <location>
        <begin position="14"/>
        <end position="23"/>
    </location>
</feature>
<accession>M5ELD8</accession>
<evidence type="ECO:0000313" key="3">
    <source>
        <dbReference type="Proteomes" id="UP000012062"/>
    </source>
</evidence>
<proteinExistence type="predicted"/>
<sequence length="121" mass="13287">MAEAFPDPPCPQIARRRATRQHRLAGSAGPFGDVGVERFPSGVCDRPGREARHHRRGLRKLFPARAPDPKPVSDFGSDALSGFNANNATFLFSGWHEQDTTGQQVARLHQGIALPNWGKHP</sequence>
<feature type="region of interest" description="Disordered" evidence="1">
    <location>
        <begin position="1"/>
        <end position="56"/>
    </location>
</feature>
<dbReference type="AlphaFoldDB" id="M5ELD8"/>
<reference evidence="2 3" key="1">
    <citation type="submission" date="2013-02" db="EMBL/GenBank/DDBJ databases">
        <authorList>
            <person name="Genoscope - CEA"/>
        </authorList>
    </citation>
    <scope>NUCLEOTIDE SEQUENCE [LARGE SCALE GENOMIC DNA]</scope>
    <source>
        <strain evidence="2 3">STM 2683</strain>
    </source>
</reference>
<gene>
    <name evidence="2" type="ORF">MESS2_1590071</name>
</gene>
<organism evidence="2 3">
    <name type="scientific">Mesorhizobium metallidurans STM 2683</name>
    <dbReference type="NCBI Taxonomy" id="1297569"/>
    <lineage>
        <taxon>Bacteria</taxon>
        <taxon>Pseudomonadati</taxon>
        <taxon>Pseudomonadota</taxon>
        <taxon>Alphaproteobacteria</taxon>
        <taxon>Hyphomicrobiales</taxon>
        <taxon>Phyllobacteriaceae</taxon>
        <taxon>Mesorhizobium</taxon>
    </lineage>
</organism>
<protein>
    <submittedName>
        <fullName evidence="2">Uncharacterized protein</fullName>
    </submittedName>
</protein>
<keyword evidence="3" id="KW-1185">Reference proteome</keyword>
<evidence type="ECO:0000313" key="2">
    <source>
        <dbReference type="EMBL" id="CCV05564.1"/>
    </source>
</evidence>
<evidence type="ECO:0000256" key="1">
    <source>
        <dbReference type="SAM" id="MobiDB-lite"/>
    </source>
</evidence>
<dbReference type="Proteomes" id="UP000012062">
    <property type="component" value="Unassembled WGS sequence"/>
</dbReference>
<feature type="compositionally biased region" description="Pro residues" evidence="1">
    <location>
        <begin position="1"/>
        <end position="11"/>
    </location>
</feature>
<dbReference type="EMBL" id="CAUM01000067">
    <property type="protein sequence ID" value="CCV05564.1"/>
    <property type="molecule type" value="Genomic_DNA"/>
</dbReference>
<name>M5ELD8_9HYPH</name>